<dbReference type="SUPFAM" id="SSF55729">
    <property type="entry name" value="Acyl-CoA N-acyltransferases (Nat)"/>
    <property type="match status" value="1"/>
</dbReference>
<dbReference type="PANTHER" id="PTHR43877">
    <property type="entry name" value="AMINOALKYLPHOSPHONATE N-ACETYLTRANSFERASE-RELATED-RELATED"/>
    <property type="match status" value="1"/>
</dbReference>
<dbReference type="InterPro" id="IPR016181">
    <property type="entry name" value="Acyl_CoA_acyltransferase"/>
</dbReference>
<gene>
    <name evidence="4" type="ORF">ACFPJ4_07965</name>
</gene>
<reference evidence="5" key="1">
    <citation type="journal article" date="2019" name="Int. J. Syst. Evol. Microbiol.">
        <title>The Global Catalogue of Microorganisms (GCM) 10K type strain sequencing project: providing services to taxonomists for standard genome sequencing and annotation.</title>
        <authorList>
            <consortium name="The Broad Institute Genomics Platform"/>
            <consortium name="The Broad Institute Genome Sequencing Center for Infectious Disease"/>
            <person name="Wu L."/>
            <person name="Ma J."/>
        </authorList>
    </citation>
    <scope>NUCLEOTIDE SEQUENCE [LARGE SCALE GENOMIC DNA]</scope>
    <source>
        <strain evidence="5">CGMCC 4.6997</strain>
    </source>
</reference>
<protein>
    <submittedName>
        <fullName evidence="4">GNAT family N-acetyltransferase</fullName>
    </submittedName>
</protein>
<keyword evidence="1" id="KW-0808">Transferase</keyword>
<evidence type="ECO:0000256" key="2">
    <source>
        <dbReference type="ARBA" id="ARBA00023315"/>
    </source>
</evidence>
<evidence type="ECO:0000313" key="5">
    <source>
        <dbReference type="Proteomes" id="UP001596039"/>
    </source>
</evidence>
<evidence type="ECO:0000256" key="1">
    <source>
        <dbReference type="ARBA" id="ARBA00022679"/>
    </source>
</evidence>
<sequence>MTPWLIRAVDWDDPGGEQLRTAQQREVNAVFYPDYDDTEPGPKPTASDMLVFYVAFVGDTAVACGGLRQLGHAHGEVKRMYVDPAYRGRGLSGEILRTLEADAVGRGWTRLLLETGDRMTPAQRFYEREGYARIAPYGHYVDSPLSVCYEKVLAA</sequence>
<dbReference type="CDD" id="cd04301">
    <property type="entry name" value="NAT_SF"/>
    <property type="match status" value="1"/>
</dbReference>
<dbReference type="PANTHER" id="PTHR43877:SF2">
    <property type="entry name" value="AMINOALKYLPHOSPHONATE N-ACETYLTRANSFERASE-RELATED"/>
    <property type="match status" value="1"/>
</dbReference>
<name>A0ABW0NSE9_9MICO</name>
<dbReference type="InterPro" id="IPR000182">
    <property type="entry name" value="GNAT_dom"/>
</dbReference>
<dbReference type="RefSeq" id="WP_386739873.1">
    <property type="nucleotide sequence ID" value="NZ_JBHSMG010000002.1"/>
</dbReference>
<accession>A0ABW0NSE9</accession>
<dbReference type="Gene3D" id="3.40.630.30">
    <property type="match status" value="1"/>
</dbReference>
<evidence type="ECO:0000259" key="3">
    <source>
        <dbReference type="PROSITE" id="PS51186"/>
    </source>
</evidence>
<feature type="domain" description="N-acetyltransferase" evidence="3">
    <location>
        <begin position="4"/>
        <end position="154"/>
    </location>
</feature>
<keyword evidence="2" id="KW-0012">Acyltransferase</keyword>
<dbReference type="EMBL" id="JBHSMG010000002">
    <property type="protein sequence ID" value="MFC5502172.1"/>
    <property type="molecule type" value="Genomic_DNA"/>
</dbReference>
<organism evidence="4 5">
    <name type="scientific">Lysinimonas soli</name>
    <dbReference type="NCBI Taxonomy" id="1074233"/>
    <lineage>
        <taxon>Bacteria</taxon>
        <taxon>Bacillati</taxon>
        <taxon>Actinomycetota</taxon>
        <taxon>Actinomycetes</taxon>
        <taxon>Micrococcales</taxon>
        <taxon>Microbacteriaceae</taxon>
        <taxon>Lysinimonas</taxon>
    </lineage>
</organism>
<dbReference type="Proteomes" id="UP001596039">
    <property type="component" value="Unassembled WGS sequence"/>
</dbReference>
<proteinExistence type="predicted"/>
<keyword evidence="5" id="KW-1185">Reference proteome</keyword>
<dbReference type="PROSITE" id="PS51186">
    <property type="entry name" value="GNAT"/>
    <property type="match status" value="1"/>
</dbReference>
<dbReference type="Pfam" id="PF00583">
    <property type="entry name" value="Acetyltransf_1"/>
    <property type="match status" value="1"/>
</dbReference>
<dbReference type="InterPro" id="IPR050832">
    <property type="entry name" value="Bact_Acetyltransf"/>
</dbReference>
<comment type="caution">
    <text evidence="4">The sequence shown here is derived from an EMBL/GenBank/DDBJ whole genome shotgun (WGS) entry which is preliminary data.</text>
</comment>
<evidence type="ECO:0000313" key="4">
    <source>
        <dbReference type="EMBL" id="MFC5502172.1"/>
    </source>
</evidence>